<organism evidence="3">
    <name type="scientific">Lichtheimia ramosa</name>
    <dbReference type="NCBI Taxonomy" id="688394"/>
    <lineage>
        <taxon>Eukaryota</taxon>
        <taxon>Fungi</taxon>
        <taxon>Fungi incertae sedis</taxon>
        <taxon>Mucoromycota</taxon>
        <taxon>Mucoromycotina</taxon>
        <taxon>Mucoromycetes</taxon>
        <taxon>Mucorales</taxon>
        <taxon>Lichtheimiaceae</taxon>
        <taxon>Lichtheimia</taxon>
    </lineage>
</organism>
<keyword evidence="1" id="KW-0175">Coiled coil</keyword>
<evidence type="ECO:0000256" key="1">
    <source>
        <dbReference type="SAM" id="Coils"/>
    </source>
</evidence>
<reference evidence="3" key="1">
    <citation type="journal article" date="2014" name="Genome Announc.">
        <title>De novo whole-genome sequence and genome annotation of Lichtheimia ramosa.</title>
        <authorList>
            <person name="Linde J."/>
            <person name="Schwartze V."/>
            <person name="Binder U."/>
            <person name="Lass-Florl C."/>
            <person name="Voigt K."/>
            <person name="Horn F."/>
        </authorList>
    </citation>
    <scope>NUCLEOTIDE SEQUENCE</scope>
    <source>
        <strain evidence="3">JMRC FSU:6197</strain>
    </source>
</reference>
<feature type="compositionally biased region" description="Basic residues" evidence="2">
    <location>
        <begin position="125"/>
        <end position="135"/>
    </location>
</feature>
<gene>
    <name evidence="3" type="ORF">LRAMOSA05301</name>
</gene>
<sequence length="135" mass="15175">MARISKYYTKLLSLRSTMASLTTNANQLQRRAETLKNVKLQYLSQIDDIRRTEQARDQAIAAKMSENTISKATGSASEATVARNSTKETTRPSKTAKTIPVSKLKKKKAKAREVQITDESWTHPPMRKSKSSMTE</sequence>
<dbReference type="EMBL" id="LK023368">
    <property type="protein sequence ID" value="CDS13118.1"/>
    <property type="molecule type" value="Genomic_DNA"/>
</dbReference>
<accession>A0A077X1M6</accession>
<feature type="region of interest" description="Disordered" evidence="2">
    <location>
        <begin position="71"/>
        <end position="135"/>
    </location>
</feature>
<feature type="compositionally biased region" description="Polar residues" evidence="2">
    <location>
        <begin position="71"/>
        <end position="84"/>
    </location>
</feature>
<evidence type="ECO:0000256" key="2">
    <source>
        <dbReference type="SAM" id="MobiDB-lite"/>
    </source>
</evidence>
<dbReference type="OrthoDB" id="19659at2759"/>
<proteinExistence type="predicted"/>
<evidence type="ECO:0000313" key="3">
    <source>
        <dbReference type="EMBL" id="CDS13118.1"/>
    </source>
</evidence>
<feature type="coiled-coil region" evidence="1">
    <location>
        <begin position="11"/>
        <end position="45"/>
    </location>
</feature>
<dbReference type="AlphaFoldDB" id="A0A077X1M6"/>
<protein>
    <submittedName>
        <fullName evidence="3">Uncharacterized protein</fullName>
    </submittedName>
</protein>
<name>A0A077X1M6_9FUNG</name>